<name>A0A6A4HAX2_9AGAR</name>
<evidence type="ECO:0000313" key="1">
    <source>
        <dbReference type="EMBL" id="KAE9394377.1"/>
    </source>
</evidence>
<reference evidence="1" key="1">
    <citation type="journal article" date="2019" name="Environ. Microbiol.">
        <title>Fungal ecological strategies reflected in gene transcription - a case study of two litter decomposers.</title>
        <authorList>
            <person name="Barbi F."/>
            <person name="Kohler A."/>
            <person name="Barry K."/>
            <person name="Baskaran P."/>
            <person name="Daum C."/>
            <person name="Fauchery L."/>
            <person name="Ihrmark K."/>
            <person name="Kuo A."/>
            <person name="LaButti K."/>
            <person name="Lipzen A."/>
            <person name="Morin E."/>
            <person name="Grigoriev I.V."/>
            <person name="Henrissat B."/>
            <person name="Lindahl B."/>
            <person name="Martin F."/>
        </authorList>
    </citation>
    <scope>NUCLEOTIDE SEQUENCE</scope>
    <source>
        <strain evidence="1">JB14</strain>
    </source>
</reference>
<protein>
    <submittedName>
        <fullName evidence="1">Uncharacterized protein</fullName>
    </submittedName>
</protein>
<dbReference type="EMBL" id="ML769551">
    <property type="protein sequence ID" value="KAE9394377.1"/>
    <property type="molecule type" value="Genomic_DNA"/>
</dbReference>
<organism evidence="1 2">
    <name type="scientific">Gymnopus androsaceus JB14</name>
    <dbReference type="NCBI Taxonomy" id="1447944"/>
    <lineage>
        <taxon>Eukaryota</taxon>
        <taxon>Fungi</taxon>
        <taxon>Dikarya</taxon>
        <taxon>Basidiomycota</taxon>
        <taxon>Agaricomycotina</taxon>
        <taxon>Agaricomycetes</taxon>
        <taxon>Agaricomycetidae</taxon>
        <taxon>Agaricales</taxon>
        <taxon>Marasmiineae</taxon>
        <taxon>Omphalotaceae</taxon>
        <taxon>Gymnopus</taxon>
    </lineage>
</organism>
<evidence type="ECO:0000313" key="2">
    <source>
        <dbReference type="Proteomes" id="UP000799118"/>
    </source>
</evidence>
<keyword evidence="2" id="KW-1185">Reference proteome</keyword>
<dbReference type="AlphaFoldDB" id="A0A6A4HAX2"/>
<gene>
    <name evidence="1" type="ORF">BT96DRAFT_943206</name>
</gene>
<sequence length="165" mass="16141">MSSLVQALNSMALSSGTSIAAPGPHKIPAAITGTGSGACLAGHDENPAAITGTGSGARLAASTGPASTASIAGSAIPFTDTNDLAAGGLTMTATVAGTAKCASQVPVESPYGCLCHSAAPSTSTVWVLVQDAVLGCHAAYHKFGSHEEVEAYFNDALANQVVAVL</sequence>
<accession>A0A6A4HAX2</accession>
<proteinExistence type="predicted"/>
<dbReference type="Proteomes" id="UP000799118">
    <property type="component" value="Unassembled WGS sequence"/>
</dbReference>